<dbReference type="AlphaFoldDB" id="A0A8K0K8M2"/>
<evidence type="ECO:0000313" key="2">
    <source>
        <dbReference type="EMBL" id="KAG8230402.1"/>
    </source>
</evidence>
<dbReference type="InterPro" id="IPR026321">
    <property type="entry name" value="CC134"/>
</dbReference>
<reference evidence="2" key="1">
    <citation type="submission" date="2013-04" db="EMBL/GenBank/DDBJ databases">
        <authorList>
            <person name="Qu J."/>
            <person name="Murali S.C."/>
            <person name="Bandaranaike D."/>
            <person name="Bellair M."/>
            <person name="Blankenburg K."/>
            <person name="Chao H."/>
            <person name="Dinh H."/>
            <person name="Doddapaneni H."/>
            <person name="Downs B."/>
            <person name="Dugan-Rocha S."/>
            <person name="Elkadiri S."/>
            <person name="Gnanaolivu R.D."/>
            <person name="Hernandez B."/>
            <person name="Javaid M."/>
            <person name="Jayaseelan J.C."/>
            <person name="Lee S."/>
            <person name="Li M."/>
            <person name="Ming W."/>
            <person name="Munidasa M."/>
            <person name="Muniz J."/>
            <person name="Nguyen L."/>
            <person name="Ongeri F."/>
            <person name="Osuji N."/>
            <person name="Pu L.-L."/>
            <person name="Puazo M."/>
            <person name="Qu C."/>
            <person name="Quiroz J."/>
            <person name="Raj R."/>
            <person name="Weissenberger G."/>
            <person name="Xin Y."/>
            <person name="Zou X."/>
            <person name="Han Y."/>
            <person name="Richards S."/>
            <person name="Worley K."/>
            <person name="Muzny D."/>
            <person name="Gibbs R."/>
        </authorList>
    </citation>
    <scope>NUCLEOTIDE SEQUENCE</scope>
    <source>
        <strain evidence="2">Sampled in the wild</strain>
    </source>
</reference>
<evidence type="ECO:0000256" key="1">
    <source>
        <dbReference type="SAM" id="MobiDB-lite"/>
    </source>
</evidence>
<dbReference type="PANTHER" id="PTHR14735:SF1">
    <property type="entry name" value="COILED-COIL DOMAIN-CONTAINING PROTEIN 134"/>
    <property type="match status" value="1"/>
</dbReference>
<dbReference type="PANTHER" id="PTHR14735">
    <property type="entry name" value="COILED-COIL DOMAIN-CONTAINING PROTEIN 134"/>
    <property type="match status" value="1"/>
</dbReference>
<dbReference type="OrthoDB" id="5854099at2759"/>
<comment type="caution">
    <text evidence="2">The sequence shown here is derived from an EMBL/GenBank/DDBJ whole genome shotgun (WGS) entry which is preliminary data.</text>
</comment>
<name>A0A8K0K8M2_LADFU</name>
<protein>
    <recommendedName>
        <fullName evidence="4">Coiled-coil domain-containing protein 134</fullName>
    </recommendedName>
</protein>
<dbReference type="Pfam" id="PF15002">
    <property type="entry name" value="ERK-JNK_inhib"/>
    <property type="match status" value="1"/>
</dbReference>
<evidence type="ECO:0008006" key="4">
    <source>
        <dbReference type="Google" id="ProtNLM"/>
    </source>
</evidence>
<evidence type="ECO:0000313" key="3">
    <source>
        <dbReference type="Proteomes" id="UP000792457"/>
    </source>
</evidence>
<proteinExistence type="predicted"/>
<reference evidence="2" key="2">
    <citation type="submission" date="2017-10" db="EMBL/GenBank/DDBJ databases">
        <title>Ladona fulva Genome sequencing and assembly.</title>
        <authorList>
            <person name="Murali S."/>
            <person name="Richards S."/>
            <person name="Bandaranaike D."/>
            <person name="Bellair M."/>
            <person name="Blankenburg K."/>
            <person name="Chao H."/>
            <person name="Dinh H."/>
            <person name="Doddapaneni H."/>
            <person name="Dugan-Rocha S."/>
            <person name="Elkadiri S."/>
            <person name="Gnanaolivu R."/>
            <person name="Hernandez B."/>
            <person name="Skinner E."/>
            <person name="Javaid M."/>
            <person name="Lee S."/>
            <person name="Li M."/>
            <person name="Ming W."/>
            <person name="Munidasa M."/>
            <person name="Muniz J."/>
            <person name="Nguyen L."/>
            <person name="Hughes D."/>
            <person name="Osuji N."/>
            <person name="Pu L.-L."/>
            <person name="Puazo M."/>
            <person name="Qu C."/>
            <person name="Quiroz J."/>
            <person name="Raj R."/>
            <person name="Weissenberger G."/>
            <person name="Xin Y."/>
            <person name="Zou X."/>
            <person name="Han Y."/>
            <person name="Worley K."/>
            <person name="Muzny D."/>
            <person name="Gibbs R."/>
        </authorList>
    </citation>
    <scope>NUCLEOTIDE SEQUENCE</scope>
    <source>
        <strain evidence="2">Sampled in the wild</strain>
    </source>
</reference>
<dbReference type="Proteomes" id="UP000792457">
    <property type="component" value="Unassembled WGS sequence"/>
</dbReference>
<feature type="region of interest" description="Disordered" evidence="1">
    <location>
        <begin position="181"/>
        <end position="223"/>
    </location>
</feature>
<sequence>MVYQAKGPLCYTVSSEDTQQNEEVNSTLEADRAQMIFQRLYKRRRAEQLEAVKSLLKMADYEKQYKMVIMIADKVFNVIESSRVTLESSGYIPGAQFPIDEKVRDALSNILENTALLGDILLRLPDLTHEILNYNYEWTVMFRWSIGFCNETMLMDSKTVKMINLVAQELKITDRDPEYINPYKKDAKKEKDVTPPGEQKVNKKKKRKEVRKGPSLSSPRTDL</sequence>
<dbReference type="EMBL" id="KZ308484">
    <property type="protein sequence ID" value="KAG8230402.1"/>
    <property type="molecule type" value="Genomic_DNA"/>
</dbReference>
<accession>A0A8K0K8M2</accession>
<keyword evidence="3" id="KW-1185">Reference proteome</keyword>
<gene>
    <name evidence="2" type="ORF">J437_LFUL010203</name>
</gene>
<organism evidence="2 3">
    <name type="scientific">Ladona fulva</name>
    <name type="common">Scarce chaser dragonfly</name>
    <name type="synonym">Libellula fulva</name>
    <dbReference type="NCBI Taxonomy" id="123851"/>
    <lineage>
        <taxon>Eukaryota</taxon>
        <taxon>Metazoa</taxon>
        <taxon>Ecdysozoa</taxon>
        <taxon>Arthropoda</taxon>
        <taxon>Hexapoda</taxon>
        <taxon>Insecta</taxon>
        <taxon>Pterygota</taxon>
        <taxon>Palaeoptera</taxon>
        <taxon>Odonata</taxon>
        <taxon>Epiprocta</taxon>
        <taxon>Anisoptera</taxon>
        <taxon>Libelluloidea</taxon>
        <taxon>Libellulidae</taxon>
        <taxon>Ladona</taxon>
    </lineage>
</organism>
<feature type="compositionally biased region" description="Basic and acidic residues" evidence="1">
    <location>
        <begin position="181"/>
        <end position="193"/>
    </location>
</feature>